<dbReference type="Gene3D" id="3.40.50.300">
    <property type="entry name" value="P-loop containing nucleotide triphosphate hydrolases"/>
    <property type="match status" value="1"/>
</dbReference>
<reference evidence="1" key="1">
    <citation type="submission" date="2023-05" db="EMBL/GenBank/DDBJ databases">
        <title>Metabolic capabilities are highly conserved among human nasal-associated Corynebacterium species in pangenomic analyses.</title>
        <authorList>
            <person name="Tran T.H."/>
            <person name="Roberts A.Q."/>
            <person name="Escapa I.F."/>
            <person name="Gao W."/>
            <person name="Conlan S."/>
            <person name="Kong H."/>
            <person name="Segre J.A."/>
            <person name="Kelly M.S."/>
            <person name="Lemon K.P."/>
        </authorList>
    </citation>
    <scope>NUCLEOTIDE SEQUENCE</scope>
    <source>
        <strain evidence="1">KPL2654</strain>
    </source>
</reference>
<organism evidence="1 2">
    <name type="scientific">Corynebacterium propinquum</name>
    <dbReference type="NCBI Taxonomy" id="43769"/>
    <lineage>
        <taxon>Bacteria</taxon>
        <taxon>Bacillati</taxon>
        <taxon>Actinomycetota</taxon>
        <taxon>Actinomycetes</taxon>
        <taxon>Mycobacteriales</taxon>
        <taxon>Corynebacteriaceae</taxon>
        <taxon>Corynebacterium</taxon>
    </lineage>
</organism>
<gene>
    <name evidence="1" type="ORF">QPX54_06545</name>
</gene>
<accession>A0AAP4BTI5</accession>
<dbReference type="Proteomes" id="UP001226160">
    <property type="component" value="Unassembled WGS sequence"/>
</dbReference>
<dbReference type="EMBL" id="JASNVP010000005">
    <property type="protein sequence ID" value="MDK4326172.1"/>
    <property type="molecule type" value="Genomic_DNA"/>
</dbReference>
<dbReference type="RefSeq" id="WP_284589712.1">
    <property type="nucleotide sequence ID" value="NZ_JASNVP010000005.1"/>
</dbReference>
<dbReference type="InterPro" id="IPR027417">
    <property type="entry name" value="P-loop_NTPase"/>
</dbReference>
<dbReference type="AlphaFoldDB" id="A0AAP4BTI5"/>
<dbReference type="Pfam" id="PF03237">
    <property type="entry name" value="Terminase_6N"/>
    <property type="match status" value="1"/>
</dbReference>
<proteinExistence type="predicted"/>
<comment type="caution">
    <text evidence="1">The sequence shown here is derived from an EMBL/GenBank/DDBJ whole genome shotgun (WGS) entry which is preliminary data.</text>
</comment>
<evidence type="ECO:0000313" key="1">
    <source>
        <dbReference type="EMBL" id="MDK4326172.1"/>
    </source>
</evidence>
<evidence type="ECO:0000313" key="2">
    <source>
        <dbReference type="Proteomes" id="UP001226160"/>
    </source>
</evidence>
<protein>
    <submittedName>
        <fullName evidence="1">Terminase family protein</fullName>
    </submittedName>
</protein>
<name>A0AAP4BTI5_9CORY</name>
<sequence>MPWQRYCADIIGEINPATGRFKYPRVILSVPRQSGKTTLVLAACIHRMLIVNEAKIWYTAQNGLTASRKWLELVQPIEIGKFPLSSLFKVRKSQGSQALQIPRLQASFSPHPPSEESLHSAQSDLNFIDEAWVFDEQEAHALMQAIIPTQSTRPMAQTIIVSTMGTSRSTWFHGEIAKAKQPNSSTALIEWGIGPDDDPTDLELVASCHPAYGHTVDMAALKAAADQLAPSEFARAYGNRATGARERLIPLESWESAQYLEPIPTESEVCFAAAIDYDRTESVIVAAALIDDIPTLEVVDRRPGTGWTAQRLADLVKKHGAPAPIVDNIGPSGTLYDQLCRLDCQPEKFGARDLARSCADFMDRITRVTADGVAAPDIRIRPHEALDFAAEIAGQRHMGDAWAWDRKTAAGSIAALEAATLGLYAITHRPAPPVAPAIY</sequence>